<evidence type="ECO:0008006" key="6">
    <source>
        <dbReference type="Google" id="ProtNLM"/>
    </source>
</evidence>
<evidence type="ECO:0000256" key="1">
    <source>
        <dbReference type="ARBA" id="ARBA00004123"/>
    </source>
</evidence>
<feature type="compositionally biased region" description="Polar residues" evidence="3">
    <location>
        <begin position="65"/>
        <end position="76"/>
    </location>
</feature>
<evidence type="ECO:0000313" key="5">
    <source>
        <dbReference type="Proteomes" id="UP000258309"/>
    </source>
</evidence>
<evidence type="ECO:0000256" key="3">
    <source>
        <dbReference type="SAM" id="MobiDB-lite"/>
    </source>
</evidence>
<feature type="non-terminal residue" evidence="4">
    <location>
        <position position="1"/>
    </location>
</feature>
<dbReference type="Proteomes" id="UP000258309">
    <property type="component" value="Unassembled WGS sequence"/>
</dbReference>
<dbReference type="PANTHER" id="PTHR37534">
    <property type="entry name" value="TRANSCRIPTIONAL ACTIVATOR PROTEIN UGA3"/>
    <property type="match status" value="1"/>
</dbReference>
<dbReference type="PANTHER" id="PTHR37534:SF20">
    <property type="entry name" value="PRO1A C6 ZINK-FINGER PROTEIN"/>
    <property type="match status" value="1"/>
</dbReference>
<keyword evidence="5" id="KW-1185">Reference proteome</keyword>
<feature type="region of interest" description="Disordered" evidence="3">
    <location>
        <begin position="42"/>
        <end position="81"/>
    </location>
</feature>
<name>A0A3E2H5H6_SCYLI</name>
<dbReference type="OMA" id="SIRSLMW"/>
<accession>A0A3E2H5H6</accession>
<organism evidence="4 5">
    <name type="scientific">Scytalidium lignicola</name>
    <name type="common">Hyphomycete</name>
    <dbReference type="NCBI Taxonomy" id="5539"/>
    <lineage>
        <taxon>Eukaryota</taxon>
        <taxon>Fungi</taxon>
        <taxon>Dikarya</taxon>
        <taxon>Ascomycota</taxon>
        <taxon>Pezizomycotina</taxon>
        <taxon>Leotiomycetes</taxon>
        <taxon>Leotiomycetes incertae sedis</taxon>
        <taxon>Scytalidium</taxon>
    </lineage>
</organism>
<dbReference type="InterPro" id="IPR021858">
    <property type="entry name" value="Fun_TF"/>
</dbReference>
<comment type="subcellular location">
    <subcellularLocation>
        <location evidence="1">Nucleus</location>
    </subcellularLocation>
</comment>
<feature type="non-terminal residue" evidence="4">
    <location>
        <position position="540"/>
    </location>
</feature>
<reference evidence="4 5" key="1">
    <citation type="submission" date="2018-05" db="EMBL/GenBank/DDBJ databases">
        <title>Draft genome sequence of Scytalidium lignicola DSM 105466, a ubiquitous saprotrophic fungus.</title>
        <authorList>
            <person name="Buettner E."/>
            <person name="Gebauer A.M."/>
            <person name="Hofrichter M."/>
            <person name="Liers C."/>
            <person name="Kellner H."/>
        </authorList>
    </citation>
    <scope>NUCLEOTIDE SEQUENCE [LARGE SCALE GENOMIC DNA]</scope>
    <source>
        <strain evidence="4 5">DSM 105466</strain>
    </source>
</reference>
<dbReference type="EMBL" id="NCSJ02000155">
    <property type="protein sequence ID" value="RFU28644.1"/>
    <property type="molecule type" value="Genomic_DNA"/>
</dbReference>
<dbReference type="AlphaFoldDB" id="A0A3E2H5H6"/>
<evidence type="ECO:0000313" key="4">
    <source>
        <dbReference type="EMBL" id="RFU28644.1"/>
    </source>
</evidence>
<comment type="caution">
    <text evidence="4">The sequence shown here is derived from an EMBL/GenBank/DDBJ whole genome shotgun (WGS) entry which is preliminary data.</text>
</comment>
<protein>
    <recommendedName>
        <fullName evidence="6">Transcription factor domain-containing protein</fullName>
    </recommendedName>
</protein>
<dbReference type="Pfam" id="PF11951">
    <property type="entry name" value="Fungal_trans_2"/>
    <property type="match status" value="1"/>
</dbReference>
<keyword evidence="2" id="KW-0539">Nucleus</keyword>
<dbReference type="STRING" id="5539.A0A3E2H5H6"/>
<dbReference type="OrthoDB" id="5213892at2759"/>
<proteinExistence type="predicted"/>
<sequence>MDGGKRQSIMAQRIKAEVKRSAEARREKQYIQVLSMDTNSDATVGIKQLDPKSTPSRSIEIPQTHAGSQSSNTTQPDDMPDTWDILHTIGPPINKHDVEADFIMIFLDYVFPFLFPFYRPPIFDCGRAWLLALLRDNKALFHIAMSLSSYFFTLIITNDRPGYNGACKVYTWNKLAGHMDVAIKSIQDEMQALNKQGTDAPLLDRVHALDSITQLMVFEGAMWRTPDWDVHLTAAATIFKGIFEEYGITNGLPDMEKVILTMNRPPFTLGDRHVWNTDQASFRFFAAILLYADIISSATLKRRPYLQEYHTHLIAGRNSVGDSAFQLKMEYFIGCEGWVLLTIAKITELYIWKNEAATAGTFDPAELVVQGEQISQELSTGLTELDNNSSTLSTPRLQDIIHSYYRSDSQSQVSEQTVATRIWAHAAKIYLAVVVQGWEPQSSSIHLNVTAVLQQLQAVSSPATLRSLVWPFFVAGCLAEEGQEQSFRDIASTSGALLTFGSLGEALRIMEQVWQKRNQLDKQWDLTACFNLLGTQVLLA</sequence>
<gene>
    <name evidence="4" type="ORF">B7463_g7671</name>
</gene>
<evidence type="ECO:0000256" key="2">
    <source>
        <dbReference type="ARBA" id="ARBA00023242"/>
    </source>
</evidence>
<dbReference type="GO" id="GO:0005634">
    <property type="term" value="C:nucleus"/>
    <property type="evidence" value="ECO:0007669"/>
    <property type="project" value="UniProtKB-SubCell"/>
</dbReference>